<reference evidence="1 2" key="1">
    <citation type="submission" date="2020-09" db="EMBL/GenBank/DDBJ databases">
        <title>Paenibacillus sp. strain PR3 16S rRNA gene Genome sequencing and assembly.</title>
        <authorList>
            <person name="Kim J."/>
        </authorList>
    </citation>
    <scope>NUCLEOTIDE SEQUENCE [LARGE SCALE GENOMIC DNA]</scope>
    <source>
        <strain evidence="1 2">PR3</strain>
    </source>
</reference>
<sequence length="48" mass="4956">MTGIKENDKQLIKDGAKKLGKTAAVSIIAVGVIDIVDGPDGMDTPETT</sequence>
<evidence type="ECO:0000313" key="1">
    <source>
        <dbReference type="EMBL" id="MBD3921446.1"/>
    </source>
</evidence>
<dbReference type="Proteomes" id="UP000609346">
    <property type="component" value="Unassembled WGS sequence"/>
</dbReference>
<proteinExistence type="predicted"/>
<organism evidence="1 2">
    <name type="scientific">Paenibacillus terricola</name>
    <dbReference type="NCBI Taxonomy" id="2763503"/>
    <lineage>
        <taxon>Bacteria</taxon>
        <taxon>Bacillati</taxon>
        <taxon>Bacillota</taxon>
        <taxon>Bacilli</taxon>
        <taxon>Bacillales</taxon>
        <taxon>Paenibacillaceae</taxon>
        <taxon>Paenibacillus</taxon>
    </lineage>
</organism>
<name>A0ABR8MZT0_9BACL</name>
<evidence type="ECO:0000313" key="2">
    <source>
        <dbReference type="Proteomes" id="UP000609346"/>
    </source>
</evidence>
<gene>
    <name evidence="1" type="ORF">H8B09_21945</name>
</gene>
<keyword evidence="2" id="KW-1185">Reference proteome</keyword>
<comment type="caution">
    <text evidence="1">The sequence shown here is derived from an EMBL/GenBank/DDBJ whole genome shotgun (WGS) entry which is preliminary data.</text>
</comment>
<dbReference type="RefSeq" id="WP_191205753.1">
    <property type="nucleotide sequence ID" value="NZ_JACXZA010000006.1"/>
</dbReference>
<accession>A0ABR8MZT0</accession>
<dbReference type="EMBL" id="JACXZA010000006">
    <property type="protein sequence ID" value="MBD3921446.1"/>
    <property type="molecule type" value="Genomic_DNA"/>
</dbReference>
<protein>
    <submittedName>
        <fullName evidence="1">Uncharacterized protein</fullName>
    </submittedName>
</protein>